<dbReference type="PANTHER" id="PTHR12998:SF0">
    <property type="entry name" value="TRNA:M(4)X MODIFICATION ENZYME TRM13 HOMOLOG"/>
    <property type="match status" value="1"/>
</dbReference>
<keyword evidence="1" id="KW-0489">Methyltransferase</keyword>
<evidence type="ECO:0000313" key="6">
    <source>
        <dbReference type="Proteomes" id="UP000735302"/>
    </source>
</evidence>
<keyword evidence="1" id="KW-0819">tRNA processing</keyword>
<protein>
    <recommendedName>
        <fullName evidence="1">tRNA:m(4)X modification enzyme TRM13</fullName>
        <ecNumber evidence="1">2.1.1.225</ecNumber>
    </recommendedName>
</protein>
<organism evidence="5 6">
    <name type="scientific">Plakobranchus ocellatus</name>
    <dbReference type="NCBI Taxonomy" id="259542"/>
    <lineage>
        <taxon>Eukaryota</taxon>
        <taxon>Metazoa</taxon>
        <taxon>Spiralia</taxon>
        <taxon>Lophotrochozoa</taxon>
        <taxon>Mollusca</taxon>
        <taxon>Gastropoda</taxon>
        <taxon>Heterobranchia</taxon>
        <taxon>Euthyneura</taxon>
        <taxon>Panpulmonata</taxon>
        <taxon>Sacoglossa</taxon>
        <taxon>Placobranchoidea</taxon>
        <taxon>Plakobranchidae</taxon>
        <taxon>Plakobranchus</taxon>
    </lineage>
</organism>
<evidence type="ECO:0000256" key="3">
    <source>
        <dbReference type="SAM" id="Phobius"/>
    </source>
</evidence>
<feature type="region of interest" description="Disordered" evidence="2">
    <location>
        <begin position="573"/>
        <end position="622"/>
    </location>
</feature>
<keyword evidence="1" id="KW-0863">Zinc-finger</keyword>
<comment type="catalytic activity">
    <reaction evidence="1">
        <text>adenosine(4) in tRNA(His) + S-adenosyl-L-methionine = 2'-O-methyladenosine(4) in tRNA(His) + S-adenosyl-L-homocysteine + H(+)</text>
        <dbReference type="Rhea" id="RHEA:43196"/>
        <dbReference type="Rhea" id="RHEA-COMP:10401"/>
        <dbReference type="Rhea" id="RHEA-COMP:10402"/>
        <dbReference type="ChEBI" id="CHEBI:15378"/>
        <dbReference type="ChEBI" id="CHEBI:57856"/>
        <dbReference type="ChEBI" id="CHEBI:59789"/>
        <dbReference type="ChEBI" id="CHEBI:74411"/>
        <dbReference type="ChEBI" id="CHEBI:74477"/>
        <dbReference type="EC" id="2.1.1.225"/>
    </reaction>
</comment>
<comment type="similarity">
    <text evidence="1">Belongs to the methyltransferase TRM13 family.</text>
</comment>
<dbReference type="GO" id="GO:0106050">
    <property type="term" value="F:tRNA 2'-O-methyltransferase activity"/>
    <property type="evidence" value="ECO:0007669"/>
    <property type="project" value="UniProtKB-UniRule"/>
</dbReference>
<gene>
    <name evidence="5" type="ORF">PoB_000795500</name>
</gene>
<keyword evidence="6" id="KW-1185">Reference proteome</keyword>
<dbReference type="AlphaFoldDB" id="A0AAV3YFD9"/>
<accession>A0AAV3YFD9</accession>
<feature type="compositionally biased region" description="Polar residues" evidence="2">
    <location>
        <begin position="593"/>
        <end position="612"/>
    </location>
</feature>
<keyword evidence="3" id="KW-0472">Membrane</keyword>
<keyword evidence="3" id="KW-1133">Transmembrane helix</keyword>
<keyword evidence="1" id="KW-0949">S-adenosyl-L-methionine</keyword>
<comment type="catalytic activity">
    <reaction evidence="1">
        <text>cytidine(4) in tRNA(Pro) + S-adenosyl-L-methionine = 2'-O-methylcytidine(4) in tRNA(Pro) + S-adenosyl-L-homocysteine + H(+)</text>
        <dbReference type="Rhea" id="RHEA:32767"/>
        <dbReference type="Rhea" id="RHEA-COMP:10397"/>
        <dbReference type="Rhea" id="RHEA-COMP:10398"/>
        <dbReference type="ChEBI" id="CHEBI:15378"/>
        <dbReference type="ChEBI" id="CHEBI:57856"/>
        <dbReference type="ChEBI" id="CHEBI:59789"/>
        <dbReference type="ChEBI" id="CHEBI:74495"/>
        <dbReference type="ChEBI" id="CHEBI:82748"/>
        <dbReference type="EC" id="2.1.1.225"/>
    </reaction>
</comment>
<proteinExistence type="inferred from homology"/>
<dbReference type="InterPro" id="IPR007871">
    <property type="entry name" value="Methyltransferase_TRM13"/>
</dbReference>
<keyword evidence="1" id="KW-0479">Metal-binding</keyword>
<keyword evidence="1" id="KW-0862">Zinc</keyword>
<comment type="function">
    <text evidence="1">tRNA methylase which 2'-O-methylates cytidine(4) in tRNA(Pro) and tRNA(Gly)(GCC), and adenosine(4) in tRNA(His).</text>
</comment>
<name>A0AAV3YFD9_9GAST</name>
<dbReference type="Proteomes" id="UP000735302">
    <property type="component" value="Unassembled WGS sequence"/>
</dbReference>
<evidence type="ECO:0000256" key="2">
    <source>
        <dbReference type="SAM" id="MobiDB-lite"/>
    </source>
</evidence>
<evidence type="ECO:0000256" key="1">
    <source>
        <dbReference type="RuleBase" id="RU367103"/>
    </source>
</evidence>
<dbReference type="EC" id="2.1.1.225" evidence="1"/>
<comment type="caution">
    <text evidence="5">The sequence shown here is derived from an EMBL/GenBank/DDBJ whole genome shotgun (WGS) entry which is preliminary data.</text>
</comment>
<dbReference type="Pfam" id="PF05206">
    <property type="entry name" value="TRM13"/>
    <property type="match status" value="1"/>
</dbReference>
<feature type="transmembrane region" description="Helical" evidence="3">
    <location>
        <begin position="6"/>
        <end position="26"/>
    </location>
</feature>
<keyword evidence="3" id="KW-0812">Transmembrane</keyword>
<keyword evidence="1" id="KW-0808">Transferase</keyword>
<evidence type="ECO:0000259" key="4">
    <source>
        <dbReference type="Pfam" id="PF05206"/>
    </source>
</evidence>
<feature type="domain" description="Methyltransferase TRM13" evidence="4">
    <location>
        <begin position="104"/>
        <end position="342"/>
    </location>
</feature>
<dbReference type="EMBL" id="BLXT01000924">
    <property type="protein sequence ID" value="GFN81449.1"/>
    <property type="molecule type" value="Genomic_DNA"/>
</dbReference>
<sequence>MVGVVVVVMMVKIIMLMVAVVMKMMMEMVMMMMMEMVVVSVRDLTSEDLAKMIEKVHAIYKAHVDHIESTLFQHPCVQDEICSSGEEDICTILKDQAALRKELMQQAGLIGQMAREKFLDNQNSCFVELGAGKGKLSHWIRKASGKNSKSKYLLVERSSVRYKVDGHQKQDGDVNFKRIKMDIEDLYLGKVPELQNVNKIFVVGKHLCGGATDMGIRCAVNTLTSHKEQPCFEDCLENQSLPAEQKQELMTDCVLPTDHERDRLSAKIGSFIEPPVKIQRVEETTCKEMSRLPKGIMIALCCHHQCTWDTYVGKSFMKDCGIGPKEFDLLTRLSSWATCARVRDDDLFQLLRGCFLHSGKGRPRQLPSDIPVTNKLLVQLWFLKEKDKKPWTVIDDWLAKIDSRVTLMERSASHFCNLVNSTIRRFEEMEESELGEFLALPVDLDTISPELSTLGVTKSTFSKPPPVISTGIITNQAVVDFEAYRVQQGLPKTRAVDWLHNFYPAVKGSAIQCAVSSALKAYNGLSKNKRKNPDSLCSFLKAEFAKKFKSNDTPYTAAARQASTATLSSSAAPVQPLSSAPSLAPIQPLPSAPQAQPTAVKQPLPSVQQQQKTVDHPSRPPLAVIVSRKSNKCTQCSESQEQILALKDIIHELKTEKEH</sequence>
<evidence type="ECO:0000313" key="5">
    <source>
        <dbReference type="EMBL" id="GFN81449.1"/>
    </source>
</evidence>
<reference evidence="5 6" key="1">
    <citation type="journal article" date="2021" name="Elife">
        <title>Chloroplast acquisition without the gene transfer in kleptoplastic sea slugs, Plakobranchus ocellatus.</title>
        <authorList>
            <person name="Maeda T."/>
            <person name="Takahashi S."/>
            <person name="Yoshida T."/>
            <person name="Shimamura S."/>
            <person name="Takaki Y."/>
            <person name="Nagai Y."/>
            <person name="Toyoda A."/>
            <person name="Suzuki Y."/>
            <person name="Arimoto A."/>
            <person name="Ishii H."/>
            <person name="Satoh N."/>
            <person name="Nishiyama T."/>
            <person name="Hasebe M."/>
            <person name="Maruyama T."/>
            <person name="Minagawa J."/>
            <person name="Obokata J."/>
            <person name="Shigenobu S."/>
        </authorList>
    </citation>
    <scope>NUCLEOTIDE SEQUENCE [LARGE SCALE GENOMIC DNA]</scope>
</reference>
<dbReference type="PANTHER" id="PTHR12998">
    <property type="entry name" value="TRNA:M(4)X MODIFICATION ENZYME TRM13 HOMOLOG"/>
    <property type="match status" value="1"/>
</dbReference>
<comment type="catalytic activity">
    <reaction evidence="1">
        <text>cytidine(4) in tRNA(Gly)(GCC) + S-adenosyl-L-methionine = 2'-O-methylcytidine(4) in tRNA(Gly)(GCC) + S-adenosyl-L-homocysteine + H(+)</text>
        <dbReference type="Rhea" id="RHEA:43192"/>
        <dbReference type="Rhea" id="RHEA-COMP:10399"/>
        <dbReference type="Rhea" id="RHEA-COMP:10400"/>
        <dbReference type="ChEBI" id="CHEBI:15378"/>
        <dbReference type="ChEBI" id="CHEBI:57856"/>
        <dbReference type="ChEBI" id="CHEBI:59789"/>
        <dbReference type="ChEBI" id="CHEBI:74495"/>
        <dbReference type="ChEBI" id="CHEBI:82748"/>
        <dbReference type="EC" id="2.1.1.225"/>
    </reaction>
</comment>
<dbReference type="GO" id="GO:0008270">
    <property type="term" value="F:zinc ion binding"/>
    <property type="evidence" value="ECO:0007669"/>
    <property type="project" value="UniProtKB-KW"/>
</dbReference>
<dbReference type="GO" id="GO:0030488">
    <property type="term" value="P:tRNA methylation"/>
    <property type="evidence" value="ECO:0007669"/>
    <property type="project" value="InterPro"/>
</dbReference>
<dbReference type="InterPro" id="IPR039044">
    <property type="entry name" value="Trm13"/>
</dbReference>